<gene>
    <name evidence="1" type="ORF">S01H1_75045</name>
</gene>
<sequence>ESFDERSYAIRSGQAGWVTSPAAEVVDDLTVLRLGARQRWQTKRGMPGARRIVDYVVFDTHLSLFPKDSADTEGNFDEFMGLVDYDFRWHVGDRFTLLSDGIFDFFSEGQQLTTFGALLNRPDRGSLYLGLRSLQGPIDSQVVLASLSYRMSEKWIATMGSAVDLGDAGNLGQRMTITRLGESFLVRVGFNADVGKDSVGVKFSIEPRFLLSGRGRPIDGIFVPPAGAYGLE</sequence>
<name>X0XTM4_9ZZZZ</name>
<dbReference type="EMBL" id="BARS01050242">
    <property type="protein sequence ID" value="GAG46610.1"/>
    <property type="molecule type" value="Genomic_DNA"/>
</dbReference>
<evidence type="ECO:0000313" key="1">
    <source>
        <dbReference type="EMBL" id="GAG46610.1"/>
    </source>
</evidence>
<dbReference type="AlphaFoldDB" id="X0XTM4"/>
<organism evidence="1">
    <name type="scientific">marine sediment metagenome</name>
    <dbReference type="NCBI Taxonomy" id="412755"/>
    <lineage>
        <taxon>unclassified sequences</taxon>
        <taxon>metagenomes</taxon>
        <taxon>ecological metagenomes</taxon>
    </lineage>
</organism>
<comment type="caution">
    <text evidence="1">The sequence shown here is derived from an EMBL/GenBank/DDBJ whole genome shotgun (WGS) entry which is preliminary data.</text>
</comment>
<evidence type="ECO:0008006" key="2">
    <source>
        <dbReference type="Google" id="ProtNLM"/>
    </source>
</evidence>
<accession>X0XTM4</accession>
<reference evidence="1" key="1">
    <citation type="journal article" date="2014" name="Front. Microbiol.">
        <title>High frequency of phylogenetically diverse reductive dehalogenase-homologous genes in deep subseafloor sedimentary metagenomes.</title>
        <authorList>
            <person name="Kawai M."/>
            <person name="Futagami T."/>
            <person name="Toyoda A."/>
            <person name="Takaki Y."/>
            <person name="Nishi S."/>
            <person name="Hori S."/>
            <person name="Arai W."/>
            <person name="Tsubouchi T."/>
            <person name="Morono Y."/>
            <person name="Uchiyama I."/>
            <person name="Ito T."/>
            <person name="Fujiyama A."/>
            <person name="Inagaki F."/>
            <person name="Takami H."/>
        </authorList>
    </citation>
    <scope>NUCLEOTIDE SEQUENCE</scope>
    <source>
        <strain evidence="1">Expedition CK06-06</strain>
    </source>
</reference>
<proteinExistence type="predicted"/>
<feature type="non-terminal residue" evidence="1">
    <location>
        <position position="1"/>
    </location>
</feature>
<protein>
    <recommendedName>
        <fullName evidence="2">LptD C-terminal domain-containing protein</fullName>
    </recommendedName>
</protein>